<evidence type="ECO:0000256" key="1">
    <source>
        <dbReference type="SAM" id="MobiDB-lite"/>
    </source>
</evidence>
<organism evidence="2 3">
    <name type="scientific">Desulfocapsa sulfexigens (strain DSM 10523 / SB164P1)</name>
    <dbReference type="NCBI Taxonomy" id="1167006"/>
    <lineage>
        <taxon>Bacteria</taxon>
        <taxon>Pseudomonadati</taxon>
        <taxon>Thermodesulfobacteriota</taxon>
        <taxon>Desulfobulbia</taxon>
        <taxon>Desulfobulbales</taxon>
        <taxon>Desulfocapsaceae</taxon>
        <taxon>Desulfocapsa</taxon>
    </lineage>
</organism>
<reference evidence="3" key="1">
    <citation type="journal article" date="2013" name="Stand. Genomic Sci.">
        <title>Complete genome sequence of Desulfocapsa sulfexigens, a marine deltaproteobacterium specialized in disproportionating inorganic sulfur compounds.</title>
        <authorList>
            <person name="Finster K.W."/>
            <person name="Kjeldsen K.U."/>
            <person name="Kube M."/>
            <person name="Reinhardt R."/>
            <person name="Mussmann M."/>
            <person name="Amann R."/>
            <person name="Schreiber L."/>
        </authorList>
    </citation>
    <scope>NUCLEOTIDE SEQUENCE [LARGE SCALE GENOMIC DNA]</scope>
    <source>
        <strain evidence="3">DSM 10523 / SB164P1</strain>
    </source>
</reference>
<feature type="compositionally biased region" description="Polar residues" evidence="1">
    <location>
        <begin position="219"/>
        <end position="228"/>
    </location>
</feature>
<feature type="region of interest" description="Disordered" evidence="1">
    <location>
        <begin position="219"/>
        <end position="238"/>
    </location>
</feature>
<gene>
    <name evidence="2" type="ordered locus">UWK_00667</name>
</gene>
<dbReference type="AlphaFoldDB" id="M1P6B1"/>
<dbReference type="EMBL" id="CP003985">
    <property type="protein sequence ID" value="AGF77247.1"/>
    <property type="molecule type" value="Genomic_DNA"/>
</dbReference>
<dbReference type="HOGENOM" id="CLU_1164403_0_0_7"/>
<dbReference type="KEGG" id="dsf:UWK_00667"/>
<protein>
    <recommendedName>
        <fullName evidence="4">Lipoprotein</fullName>
    </recommendedName>
</protein>
<evidence type="ECO:0000313" key="3">
    <source>
        <dbReference type="Proteomes" id="UP000011721"/>
    </source>
</evidence>
<name>M1P6B1_DESSD</name>
<dbReference type="Proteomes" id="UP000011721">
    <property type="component" value="Chromosome"/>
</dbReference>
<dbReference type="RefSeq" id="WP_015402943.1">
    <property type="nucleotide sequence ID" value="NC_020304.1"/>
</dbReference>
<evidence type="ECO:0000313" key="2">
    <source>
        <dbReference type="EMBL" id="AGF77247.1"/>
    </source>
</evidence>
<dbReference type="STRING" id="1167006.UWK_00667"/>
<accession>M1P6B1</accession>
<dbReference type="PROSITE" id="PS51257">
    <property type="entry name" value="PROKAR_LIPOPROTEIN"/>
    <property type="match status" value="1"/>
</dbReference>
<proteinExistence type="predicted"/>
<sequence>MVRRRQLTYPILSVILTLLVSLTLGGCGAKGNVESLSALNDQQGLVAGTISVQINGKDVTNQCALFFNESSVGTPIKTLPGRLFAFDFDQGRQVLTGINYYEGYPTLPLQNLALSYAFNVHPKKTNYLGDIVVNWNIGQEIMGDESSGMDPATAAVLLGPLSGLVSSPKYSESFNENVGTVSMDVSYDADGIARVINNKYGEGLDIVIVEIEGAQLKSETQGSVTQLEDNQEKEKNEN</sequence>
<keyword evidence="3" id="KW-1185">Reference proteome</keyword>
<evidence type="ECO:0008006" key="4">
    <source>
        <dbReference type="Google" id="ProtNLM"/>
    </source>
</evidence>